<comment type="caution">
    <text evidence="3">The sequence shown here is derived from an EMBL/GenBank/DDBJ whole genome shotgun (WGS) entry which is preliminary data.</text>
</comment>
<proteinExistence type="predicted"/>
<keyword evidence="2" id="KW-0472">Membrane</keyword>
<protein>
    <submittedName>
        <fullName evidence="3">Uncharacterized protein</fullName>
    </submittedName>
</protein>
<feature type="transmembrane region" description="Helical" evidence="2">
    <location>
        <begin position="86"/>
        <end position="105"/>
    </location>
</feature>
<gene>
    <name evidence="3" type="ORF">BaRGS_00010613</name>
</gene>
<name>A0ABD0LF81_9CAEN</name>
<feature type="region of interest" description="Disordered" evidence="1">
    <location>
        <begin position="37"/>
        <end position="71"/>
    </location>
</feature>
<keyword evidence="4" id="KW-1185">Reference proteome</keyword>
<evidence type="ECO:0000256" key="2">
    <source>
        <dbReference type="SAM" id="Phobius"/>
    </source>
</evidence>
<reference evidence="3 4" key="1">
    <citation type="journal article" date="2023" name="Sci. Data">
        <title>Genome assembly of the Korean intertidal mud-creeper Batillaria attramentaria.</title>
        <authorList>
            <person name="Patra A.K."/>
            <person name="Ho P.T."/>
            <person name="Jun S."/>
            <person name="Lee S.J."/>
            <person name="Kim Y."/>
            <person name="Won Y.J."/>
        </authorList>
    </citation>
    <scope>NUCLEOTIDE SEQUENCE [LARGE SCALE GENOMIC DNA]</scope>
    <source>
        <strain evidence="3">Wonlab-2016</strain>
    </source>
</reference>
<accession>A0ABD0LF81</accession>
<sequence length="113" mass="12536">MWKQKATYSVTRELNLVAAGVLLSVLMVNAFTMTTSPPDLGTQTSRDHAEGYSDKNDMADRTTVESPTKEGALSGWLLPNNYLSDYAIPVYGFLYQPVAFIVFLGREAQQNCH</sequence>
<dbReference type="EMBL" id="JACVVK020000053">
    <property type="protein sequence ID" value="KAK7498025.1"/>
    <property type="molecule type" value="Genomic_DNA"/>
</dbReference>
<keyword evidence="2" id="KW-0812">Transmembrane</keyword>
<evidence type="ECO:0000256" key="1">
    <source>
        <dbReference type="SAM" id="MobiDB-lite"/>
    </source>
</evidence>
<dbReference type="AlphaFoldDB" id="A0ABD0LF81"/>
<dbReference type="Proteomes" id="UP001519460">
    <property type="component" value="Unassembled WGS sequence"/>
</dbReference>
<evidence type="ECO:0000313" key="3">
    <source>
        <dbReference type="EMBL" id="KAK7498025.1"/>
    </source>
</evidence>
<keyword evidence="2" id="KW-1133">Transmembrane helix</keyword>
<organism evidence="3 4">
    <name type="scientific">Batillaria attramentaria</name>
    <dbReference type="NCBI Taxonomy" id="370345"/>
    <lineage>
        <taxon>Eukaryota</taxon>
        <taxon>Metazoa</taxon>
        <taxon>Spiralia</taxon>
        <taxon>Lophotrochozoa</taxon>
        <taxon>Mollusca</taxon>
        <taxon>Gastropoda</taxon>
        <taxon>Caenogastropoda</taxon>
        <taxon>Sorbeoconcha</taxon>
        <taxon>Cerithioidea</taxon>
        <taxon>Batillariidae</taxon>
        <taxon>Batillaria</taxon>
    </lineage>
</organism>
<evidence type="ECO:0000313" key="4">
    <source>
        <dbReference type="Proteomes" id="UP001519460"/>
    </source>
</evidence>
<feature type="compositionally biased region" description="Basic and acidic residues" evidence="1">
    <location>
        <begin position="45"/>
        <end position="63"/>
    </location>
</feature>